<dbReference type="Gene3D" id="3.40.50.720">
    <property type="entry name" value="NAD(P)-binding Rossmann-like Domain"/>
    <property type="match status" value="1"/>
</dbReference>
<dbReference type="InterPro" id="IPR001509">
    <property type="entry name" value="Epimerase_deHydtase"/>
</dbReference>
<evidence type="ECO:0000313" key="4">
    <source>
        <dbReference type="Proteomes" id="UP000427769"/>
    </source>
</evidence>
<proteinExistence type="inferred from homology"/>
<gene>
    <name evidence="3" type="ORF">DSCW_44020</name>
</gene>
<dbReference type="EMBL" id="AP021875">
    <property type="protein sequence ID" value="BBO76985.1"/>
    <property type="molecule type" value="Genomic_DNA"/>
</dbReference>
<dbReference type="Proteomes" id="UP000427769">
    <property type="component" value="Chromosome"/>
</dbReference>
<dbReference type="AlphaFoldDB" id="A0A5K7Z8G8"/>
<evidence type="ECO:0000313" key="3">
    <source>
        <dbReference type="EMBL" id="BBO76985.1"/>
    </source>
</evidence>
<evidence type="ECO:0000259" key="2">
    <source>
        <dbReference type="Pfam" id="PF01370"/>
    </source>
</evidence>
<evidence type="ECO:0000256" key="1">
    <source>
        <dbReference type="ARBA" id="ARBA00007637"/>
    </source>
</evidence>
<protein>
    <submittedName>
        <fullName evidence="3">NAD-dependent epimerase</fullName>
    </submittedName>
</protein>
<name>A0A5K7Z8G8_9BACT</name>
<comment type="similarity">
    <text evidence="1">Belongs to the NAD(P)-dependent epimerase/dehydratase family.</text>
</comment>
<dbReference type="InterPro" id="IPR051225">
    <property type="entry name" value="NAD(P)_epim/dehydratase"/>
</dbReference>
<dbReference type="Pfam" id="PF01370">
    <property type="entry name" value="Epimerase"/>
    <property type="match status" value="1"/>
</dbReference>
<dbReference type="OrthoDB" id="9779902at2"/>
<reference evidence="3 4" key="1">
    <citation type="submission" date="2019-11" db="EMBL/GenBank/DDBJ databases">
        <title>Comparative genomics of hydrocarbon-degrading Desulfosarcina strains.</title>
        <authorList>
            <person name="Watanabe M."/>
            <person name="Kojima H."/>
            <person name="Fukui M."/>
        </authorList>
    </citation>
    <scope>NUCLEOTIDE SEQUENCE [LARGE SCALE GENOMIC DNA]</scope>
    <source>
        <strain evidence="3 4">PP31</strain>
    </source>
</reference>
<dbReference type="GO" id="GO:0008743">
    <property type="term" value="F:L-threonine 3-dehydrogenase activity"/>
    <property type="evidence" value="ECO:0007669"/>
    <property type="project" value="TreeGrafter"/>
</dbReference>
<dbReference type="RefSeq" id="WP_155305777.1">
    <property type="nucleotide sequence ID" value="NZ_AP021875.1"/>
</dbReference>
<sequence>MNALITGGSGLLGSELARWLISKGQRPVLMDIASPEKRLHGIPSEAFDFVSGSFIDHNLLGETIHTHGIDTLFHLGGMLSLPSEDDPEKAIGVNAVGTLDVLEDARSAGMQRVVFASSIAVYGLDLPEGAIGDRCLQRPTSIYGICKSFSEQIGLYFHRRYGLDFRGLRIPSVVAPGCRVAHMSIYNCWAIEEPLKGNPYRIPVDPSLRCPTIYYKDAVRALWELSVADGSTIKTRVYNLAGCRPFYSAGDLCDRVRRFLPEADLDFDVDERINTLLGGLAKIDLDDGNARQDWGWRPAFDLDAMIADFSKMIIDRAAVPK</sequence>
<feature type="domain" description="NAD-dependent epimerase/dehydratase" evidence="2">
    <location>
        <begin position="3"/>
        <end position="240"/>
    </location>
</feature>
<dbReference type="SUPFAM" id="SSF51735">
    <property type="entry name" value="NAD(P)-binding Rossmann-fold domains"/>
    <property type="match status" value="1"/>
</dbReference>
<organism evidence="3 4">
    <name type="scientific">Desulfosarcina widdelii</name>
    <dbReference type="NCBI Taxonomy" id="947919"/>
    <lineage>
        <taxon>Bacteria</taxon>
        <taxon>Pseudomonadati</taxon>
        <taxon>Thermodesulfobacteriota</taxon>
        <taxon>Desulfobacteria</taxon>
        <taxon>Desulfobacterales</taxon>
        <taxon>Desulfosarcinaceae</taxon>
        <taxon>Desulfosarcina</taxon>
    </lineage>
</organism>
<dbReference type="GO" id="GO:0006567">
    <property type="term" value="P:L-threonine catabolic process"/>
    <property type="evidence" value="ECO:0007669"/>
    <property type="project" value="TreeGrafter"/>
</dbReference>
<dbReference type="PANTHER" id="PTHR42687:SF1">
    <property type="entry name" value="L-THREONINE 3-DEHYDROGENASE, MITOCHONDRIAL"/>
    <property type="match status" value="1"/>
</dbReference>
<dbReference type="PANTHER" id="PTHR42687">
    <property type="entry name" value="L-THREONINE 3-DEHYDROGENASE"/>
    <property type="match status" value="1"/>
</dbReference>
<dbReference type="InterPro" id="IPR036291">
    <property type="entry name" value="NAD(P)-bd_dom_sf"/>
</dbReference>
<keyword evidence="4" id="KW-1185">Reference proteome</keyword>
<dbReference type="KEGG" id="dwd:DSCW_44020"/>
<accession>A0A5K7Z8G8</accession>